<protein>
    <submittedName>
        <fullName evidence="2">Uncharacterized protein</fullName>
    </submittedName>
</protein>
<reference evidence="3" key="1">
    <citation type="submission" date="2016-03" db="EMBL/GenBank/DDBJ databases">
        <authorList>
            <person name="Guldener U."/>
        </authorList>
    </citation>
    <scope>NUCLEOTIDE SEQUENCE [LARGE SCALE GENOMIC DNA]</scope>
    <source>
        <strain evidence="3">04CH-RAC-A.6.1</strain>
    </source>
</reference>
<evidence type="ECO:0000256" key="1">
    <source>
        <dbReference type="SAM" id="SignalP"/>
    </source>
</evidence>
<name>A0A1E1KYX8_9HELO</name>
<keyword evidence="3" id="KW-1185">Reference proteome</keyword>
<keyword evidence="1" id="KW-0732">Signal</keyword>
<dbReference type="Proteomes" id="UP000178912">
    <property type="component" value="Unassembled WGS sequence"/>
</dbReference>
<evidence type="ECO:0000313" key="3">
    <source>
        <dbReference type="Proteomes" id="UP000178912"/>
    </source>
</evidence>
<evidence type="ECO:0000313" key="2">
    <source>
        <dbReference type="EMBL" id="CZT03465.1"/>
    </source>
</evidence>
<accession>A0A1E1KYX8</accession>
<dbReference type="OrthoDB" id="3780330at2759"/>
<organism evidence="2 3">
    <name type="scientific">Rhynchosporium agropyri</name>
    <dbReference type="NCBI Taxonomy" id="914238"/>
    <lineage>
        <taxon>Eukaryota</taxon>
        <taxon>Fungi</taxon>
        <taxon>Dikarya</taxon>
        <taxon>Ascomycota</taxon>
        <taxon>Pezizomycotina</taxon>
        <taxon>Leotiomycetes</taxon>
        <taxon>Helotiales</taxon>
        <taxon>Ploettnerulaceae</taxon>
        <taxon>Rhynchosporium</taxon>
    </lineage>
</organism>
<gene>
    <name evidence="2" type="ORF">RAG0_10204</name>
</gene>
<dbReference type="AlphaFoldDB" id="A0A1E1KYX8"/>
<proteinExistence type="predicted"/>
<feature type="chain" id="PRO_5009446614" evidence="1">
    <location>
        <begin position="24"/>
        <end position="263"/>
    </location>
</feature>
<feature type="signal peptide" evidence="1">
    <location>
        <begin position="1"/>
        <end position="23"/>
    </location>
</feature>
<dbReference type="EMBL" id="FJUX01000062">
    <property type="protein sequence ID" value="CZT03465.1"/>
    <property type="molecule type" value="Genomic_DNA"/>
</dbReference>
<sequence>MMFLQPLVYGLLALVLLLTLVRAEYDISKELTPLGPLQVRIDYNLVMEGGPAHKNRIIRTIVYSSHLKFERDVNAFSDGQLVQMAFDAYNEMVEEVKHYGFSGYGKPSVMTVAAIGQEIFLASSQKGRGAFITRYPKSQASKSLAICQITFNNGLQAHQLTSGHANESKCGEIMAAHSFFRNNPSYETIRGLGGRIVSVDELGGSSPLAIKEPCGTGIPNAWGCNLFVQDQGLTVIPRGTTPVPYQLNAVAGVATINQIPLCS</sequence>